<gene>
    <name evidence="1" type="ORF">LCGC14_0752400</name>
</gene>
<evidence type="ECO:0000313" key="1">
    <source>
        <dbReference type="EMBL" id="KKN38545.1"/>
    </source>
</evidence>
<organism evidence="1">
    <name type="scientific">marine sediment metagenome</name>
    <dbReference type="NCBI Taxonomy" id="412755"/>
    <lineage>
        <taxon>unclassified sequences</taxon>
        <taxon>metagenomes</taxon>
        <taxon>ecological metagenomes</taxon>
    </lineage>
</organism>
<protein>
    <submittedName>
        <fullName evidence="1">Uncharacterized protein</fullName>
    </submittedName>
</protein>
<sequence length="109" mass="12917">MTPTDEVLAEFVFKLLKAEKADEAYWVSYYSRQFLETSKAMFEGYNAPFIRHLIEEAMVERRFNCFSEFRDNQWSYTFAFALGDENREPEMNENKTRAVALAAFRTGER</sequence>
<accession>A0A0F9Q3J6</accession>
<dbReference type="EMBL" id="LAZR01001821">
    <property type="protein sequence ID" value="KKN38545.1"/>
    <property type="molecule type" value="Genomic_DNA"/>
</dbReference>
<dbReference type="AlphaFoldDB" id="A0A0F9Q3J6"/>
<comment type="caution">
    <text evidence="1">The sequence shown here is derived from an EMBL/GenBank/DDBJ whole genome shotgun (WGS) entry which is preliminary data.</text>
</comment>
<proteinExistence type="predicted"/>
<reference evidence="1" key="1">
    <citation type="journal article" date="2015" name="Nature">
        <title>Complex archaea that bridge the gap between prokaryotes and eukaryotes.</title>
        <authorList>
            <person name="Spang A."/>
            <person name="Saw J.H."/>
            <person name="Jorgensen S.L."/>
            <person name="Zaremba-Niedzwiedzka K."/>
            <person name="Martijn J."/>
            <person name="Lind A.E."/>
            <person name="van Eijk R."/>
            <person name="Schleper C."/>
            <person name="Guy L."/>
            <person name="Ettema T.J."/>
        </authorList>
    </citation>
    <scope>NUCLEOTIDE SEQUENCE</scope>
</reference>
<name>A0A0F9Q3J6_9ZZZZ</name>